<dbReference type="AlphaFoldDB" id="M2MAZ3"/>
<dbReference type="HOGENOM" id="CLU_2721829_0_0_1"/>
<keyword evidence="3" id="KW-1185">Reference proteome</keyword>
<dbReference type="EMBL" id="KB445560">
    <property type="protein sequence ID" value="EMC93636.1"/>
    <property type="molecule type" value="Genomic_DNA"/>
</dbReference>
<dbReference type="Proteomes" id="UP000011761">
    <property type="component" value="Unassembled WGS sequence"/>
</dbReference>
<name>M2MAZ3_BAUPA</name>
<organism evidence="2 3">
    <name type="scientific">Baudoinia panamericana (strain UAMH 10762)</name>
    <name type="common">Angels' share fungus</name>
    <name type="synonym">Baudoinia compniacensis (strain UAMH 10762)</name>
    <dbReference type="NCBI Taxonomy" id="717646"/>
    <lineage>
        <taxon>Eukaryota</taxon>
        <taxon>Fungi</taxon>
        <taxon>Dikarya</taxon>
        <taxon>Ascomycota</taxon>
        <taxon>Pezizomycotina</taxon>
        <taxon>Dothideomycetes</taxon>
        <taxon>Dothideomycetidae</taxon>
        <taxon>Mycosphaerellales</taxon>
        <taxon>Teratosphaeriaceae</taxon>
        <taxon>Baudoinia</taxon>
    </lineage>
</organism>
<dbReference type="KEGG" id="bcom:BAUCODRAFT_37331"/>
<evidence type="ECO:0000313" key="2">
    <source>
        <dbReference type="EMBL" id="EMC93636.1"/>
    </source>
</evidence>
<proteinExistence type="predicted"/>
<feature type="region of interest" description="Disordered" evidence="1">
    <location>
        <begin position="1"/>
        <end position="72"/>
    </location>
</feature>
<protein>
    <submittedName>
        <fullName evidence="2">Uncharacterized protein</fullName>
    </submittedName>
</protein>
<gene>
    <name evidence="2" type="ORF">BAUCODRAFT_37331</name>
</gene>
<feature type="compositionally biased region" description="Polar residues" evidence="1">
    <location>
        <begin position="9"/>
        <end position="29"/>
    </location>
</feature>
<reference evidence="2 3" key="1">
    <citation type="journal article" date="2012" name="PLoS Pathog.">
        <title>Diverse lifestyles and strategies of plant pathogenesis encoded in the genomes of eighteen Dothideomycetes fungi.</title>
        <authorList>
            <person name="Ohm R.A."/>
            <person name="Feau N."/>
            <person name="Henrissat B."/>
            <person name="Schoch C.L."/>
            <person name="Horwitz B.A."/>
            <person name="Barry K.W."/>
            <person name="Condon B.J."/>
            <person name="Copeland A.C."/>
            <person name="Dhillon B."/>
            <person name="Glaser F."/>
            <person name="Hesse C.N."/>
            <person name="Kosti I."/>
            <person name="LaButti K."/>
            <person name="Lindquist E.A."/>
            <person name="Lucas S."/>
            <person name="Salamov A.A."/>
            <person name="Bradshaw R.E."/>
            <person name="Ciuffetti L."/>
            <person name="Hamelin R.C."/>
            <person name="Kema G.H.J."/>
            <person name="Lawrence C."/>
            <person name="Scott J.A."/>
            <person name="Spatafora J.W."/>
            <person name="Turgeon B.G."/>
            <person name="de Wit P.J.G.M."/>
            <person name="Zhong S."/>
            <person name="Goodwin S.B."/>
            <person name="Grigoriev I.V."/>
        </authorList>
    </citation>
    <scope>NUCLEOTIDE SEQUENCE [LARGE SCALE GENOMIC DNA]</scope>
    <source>
        <strain evidence="2 3">UAMH 10762</strain>
    </source>
</reference>
<evidence type="ECO:0000313" key="3">
    <source>
        <dbReference type="Proteomes" id="UP000011761"/>
    </source>
</evidence>
<dbReference type="GeneID" id="19113217"/>
<sequence length="72" mass="7635">MGRGLSRSIAANQAPASRSYNPPSISQPSCAADRRVSALPHPGKIPNQPSIKQMSRVTVPQGDLRNLSDISP</sequence>
<accession>M2MAZ3</accession>
<feature type="compositionally biased region" description="Polar residues" evidence="1">
    <location>
        <begin position="47"/>
        <end position="58"/>
    </location>
</feature>
<evidence type="ECO:0000256" key="1">
    <source>
        <dbReference type="SAM" id="MobiDB-lite"/>
    </source>
</evidence>
<dbReference type="RefSeq" id="XP_007679290.1">
    <property type="nucleotide sequence ID" value="XM_007681100.1"/>
</dbReference>